<dbReference type="SMART" id="SM00209">
    <property type="entry name" value="TSP1"/>
    <property type="match status" value="10"/>
</dbReference>
<feature type="region of interest" description="Disordered" evidence="13">
    <location>
        <begin position="572"/>
        <end position="608"/>
    </location>
</feature>
<dbReference type="PANTHER" id="PTHR13723:SF305">
    <property type="entry name" value="PROTEIN MADD-4"/>
    <property type="match status" value="1"/>
</dbReference>
<dbReference type="STRING" id="6412.T1ETT2"/>
<keyword evidence="6" id="KW-0378">Hydrolase</keyword>
<dbReference type="InterPro" id="IPR010294">
    <property type="entry name" value="ADAMTS_spacer1"/>
</dbReference>
<evidence type="ECO:0000256" key="13">
    <source>
        <dbReference type="SAM" id="MobiDB-lite"/>
    </source>
</evidence>
<dbReference type="PRINTS" id="PR01857">
    <property type="entry name" value="ADAMTSFAMILY"/>
</dbReference>
<comment type="cofactor">
    <cofactor evidence="11">
        <name>Zn(2+)</name>
        <dbReference type="ChEBI" id="CHEBI:29105"/>
    </cofactor>
    <text evidence="11">Binds 1 zinc ion per subunit.</text>
</comment>
<dbReference type="GO" id="GO:0008270">
    <property type="term" value="F:zinc ion binding"/>
    <property type="evidence" value="ECO:0007669"/>
    <property type="project" value="InterPro"/>
</dbReference>
<dbReference type="Gene3D" id="3.40.1620.60">
    <property type="match status" value="1"/>
</dbReference>
<feature type="binding site" evidence="11">
    <location>
        <position position="27"/>
    </location>
    <ligand>
        <name>Zn(2+)</name>
        <dbReference type="ChEBI" id="CHEBI:29105"/>
        <note>catalytic</note>
    </ligand>
</feature>
<evidence type="ECO:0000256" key="7">
    <source>
        <dbReference type="ARBA" id="ARBA00022833"/>
    </source>
</evidence>
<dbReference type="Pfam" id="PF08685">
    <property type="entry name" value="GON"/>
    <property type="match status" value="1"/>
</dbReference>
<dbReference type="Pfam" id="PF05986">
    <property type="entry name" value="ADAMTS_spacer1"/>
    <property type="match status" value="1"/>
</dbReference>
<dbReference type="Gene3D" id="2.60.120.830">
    <property type="match status" value="1"/>
</dbReference>
<feature type="disulfide bond" evidence="12">
    <location>
        <begin position="73"/>
        <end position="96"/>
    </location>
</feature>
<evidence type="ECO:0000256" key="10">
    <source>
        <dbReference type="PIRSR" id="PIRSR613273-1"/>
    </source>
</evidence>
<evidence type="ECO:0000313" key="17">
    <source>
        <dbReference type="Proteomes" id="UP000015101"/>
    </source>
</evidence>
<dbReference type="InterPro" id="IPR036383">
    <property type="entry name" value="TSP1_rpt_sf"/>
</dbReference>
<feature type="disulfide bond" evidence="12">
    <location>
        <begin position="150"/>
        <end position="187"/>
    </location>
</feature>
<feature type="compositionally biased region" description="Pro residues" evidence="13">
    <location>
        <begin position="593"/>
        <end position="604"/>
    </location>
</feature>
<keyword evidence="9" id="KW-0325">Glycoprotein</keyword>
<keyword evidence="2" id="KW-0964">Secreted</keyword>
<dbReference type="GO" id="GO:0005576">
    <property type="term" value="C:extracellular region"/>
    <property type="evidence" value="ECO:0007669"/>
    <property type="project" value="UniProtKB-SubCell"/>
</dbReference>
<feature type="disulfide bond" evidence="12">
    <location>
        <begin position="91"/>
        <end position="123"/>
    </location>
</feature>
<feature type="disulfide bond" evidence="12">
    <location>
        <begin position="154"/>
        <end position="192"/>
    </location>
</feature>
<dbReference type="Pfam" id="PF19030">
    <property type="entry name" value="TSP1_ADAMTS"/>
    <property type="match status" value="9"/>
</dbReference>
<reference evidence="16" key="3">
    <citation type="submission" date="2015-06" db="UniProtKB">
        <authorList>
            <consortium name="EnsemblMetazoa"/>
        </authorList>
    </citation>
    <scope>IDENTIFICATION</scope>
</reference>
<feature type="disulfide bond" evidence="12">
    <location>
        <begin position="84"/>
        <end position="103"/>
    </location>
</feature>
<dbReference type="Pfam" id="PF17771">
    <property type="entry name" value="ADAMTS_CR_2"/>
    <property type="match status" value="1"/>
</dbReference>
<evidence type="ECO:0000256" key="6">
    <source>
        <dbReference type="ARBA" id="ARBA00022801"/>
    </source>
</evidence>
<dbReference type="PANTHER" id="PTHR13723">
    <property type="entry name" value="ADAMTS A DISINTEGRIN AND METALLOPROTEASE WITH THROMBOSPONDIN MOTIFS PROTEASE"/>
    <property type="match status" value="1"/>
</dbReference>
<evidence type="ECO:0000313" key="15">
    <source>
        <dbReference type="EMBL" id="ESN96178.1"/>
    </source>
</evidence>
<dbReference type="FunFam" id="2.20.100.10:FF:000005">
    <property type="entry name" value="ADAM metallopeptidase with thrombospondin type 1 motif 9"/>
    <property type="match status" value="6"/>
</dbReference>
<dbReference type="PROSITE" id="PS50092">
    <property type="entry name" value="TSP1"/>
    <property type="match status" value="10"/>
</dbReference>
<dbReference type="InterPro" id="IPR000884">
    <property type="entry name" value="TSP1_rpt"/>
</dbReference>
<dbReference type="FunFam" id="2.20.100.10:FF:000006">
    <property type="entry name" value="A disintegrin and metalloproteinase with thrombospondin motifs 1"/>
    <property type="match status" value="1"/>
</dbReference>
<dbReference type="GeneID" id="20199982"/>
<dbReference type="InterPro" id="IPR041645">
    <property type="entry name" value="ADAMTS_CR_2"/>
</dbReference>
<dbReference type="InParanoid" id="T1ETT2"/>
<comment type="subcellular location">
    <subcellularLocation>
        <location evidence="1">Secreted</location>
    </subcellularLocation>
</comment>
<evidence type="ECO:0000256" key="8">
    <source>
        <dbReference type="ARBA" id="ARBA00023157"/>
    </source>
</evidence>
<reference evidence="17" key="1">
    <citation type="submission" date="2012-12" db="EMBL/GenBank/DDBJ databases">
        <authorList>
            <person name="Hellsten U."/>
            <person name="Grimwood J."/>
            <person name="Chapman J.A."/>
            <person name="Shapiro H."/>
            <person name="Aerts A."/>
            <person name="Otillar R.P."/>
            <person name="Terry A.Y."/>
            <person name="Boore J.L."/>
            <person name="Simakov O."/>
            <person name="Marletaz F."/>
            <person name="Cho S.-J."/>
            <person name="Edsinger-Gonzales E."/>
            <person name="Havlak P."/>
            <person name="Kuo D.-H."/>
            <person name="Larsson T."/>
            <person name="Lv J."/>
            <person name="Arendt D."/>
            <person name="Savage R."/>
            <person name="Osoegawa K."/>
            <person name="de Jong P."/>
            <person name="Lindberg D.R."/>
            <person name="Seaver E.C."/>
            <person name="Weisblat D.A."/>
            <person name="Putnam N.H."/>
            <person name="Grigoriev I.V."/>
            <person name="Rokhsar D.S."/>
        </authorList>
    </citation>
    <scope>NUCLEOTIDE SEQUENCE</scope>
</reference>
<dbReference type="SUPFAM" id="SSF82895">
    <property type="entry name" value="TSP-1 type 1 repeat"/>
    <property type="match status" value="10"/>
</dbReference>
<keyword evidence="7 11" id="KW-0862">Zinc</keyword>
<dbReference type="eggNOG" id="KOG3538">
    <property type="taxonomic scope" value="Eukaryota"/>
</dbReference>
<keyword evidence="5" id="KW-0677">Repeat</keyword>
<proteinExistence type="predicted"/>
<evidence type="ECO:0000256" key="12">
    <source>
        <dbReference type="PIRSR" id="PIRSR613273-3"/>
    </source>
</evidence>
<dbReference type="InterPro" id="IPR012314">
    <property type="entry name" value="Pept_M12B_GON-ADAMTSs"/>
</dbReference>
<dbReference type="Proteomes" id="UP000015101">
    <property type="component" value="Unassembled WGS sequence"/>
</dbReference>
<dbReference type="CTD" id="20199982"/>
<keyword evidence="8 12" id="KW-1015">Disulfide bond</keyword>
<accession>T1ETT2</accession>
<dbReference type="OrthoDB" id="5948003at2759"/>
<evidence type="ECO:0000256" key="9">
    <source>
        <dbReference type="ARBA" id="ARBA00023180"/>
    </source>
</evidence>
<dbReference type="GO" id="GO:0031012">
    <property type="term" value="C:extracellular matrix"/>
    <property type="evidence" value="ECO:0000318"/>
    <property type="project" value="GO_Central"/>
</dbReference>
<gene>
    <name evidence="16" type="primary">20199982</name>
    <name evidence="15" type="ORF">HELRODRAFT_163212</name>
</gene>
<feature type="binding site" evidence="11">
    <location>
        <position position="31"/>
    </location>
    <ligand>
        <name>Zn(2+)</name>
        <dbReference type="ChEBI" id="CHEBI:29105"/>
        <note>catalytic</note>
    </ligand>
</feature>
<evidence type="ECO:0000256" key="1">
    <source>
        <dbReference type="ARBA" id="ARBA00004613"/>
    </source>
</evidence>
<organism evidence="16 17">
    <name type="scientific">Helobdella robusta</name>
    <name type="common">Californian leech</name>
    <dbReference type="NCBI Taxonomy" id="6412"/>
    <lineage>
        <taxon>Eukaryota</taxon>
        <taxon>Metazoa</taxon>
        <taxon>Spiralia</taxon>
        <taxon>Lophotrochozoa</taxon>
        <taxon>Annelida</taxon>
        <taxon>Clitellata</taxon>
        <taxon>Hirudinea</taxon>
        <taxon>Rhynchobdellida</taxon>
        <taxon>Glossiphoniidae</taxon>
        <taxon>Helobdella</taxon>
    </lineage>
</organism>
<keyword evidence="4" id="KW-0732">Signal</keyword>
<dbReference type="EMBL" id="AMQM01001347">
    <property type="status" value="NOT_ANNOTATED_CDS"/>
    <property type="molecule type" value="Genomic_DNA"/>
</dbReference>
<dbReference type="FunCoup" id="T1ETT2">
    <property type="interactions" value="47"/>
</dbReference>
<dbReference type="PROSITE" id="PS51046">
    <property type="entry name" value="GON"/>
    <property type="match status" value="1"/>
</dbReference>
<evidence type="ECO:0000256" key="2">
    <source>
        <dbReference type="ARBA" id="ARBA00022525"/>
    </source>
</evidence>
<dbReference type="KEGG" id="hro:HELRODRAFT_163212"/>
<evidence type="ECO:0000256" key="3">
    <source>
        <dbReference type="ARBA" id="ARBA00022723"/>
    </source>
</evidence>
<sequence length="1316" mass="147248">MGTICDPKLSCSIAEDVGLGTALTIAHELGHVFSLRHYNEEKDCKTLQSTTDVLYIMAPKAIRSYFYTADQQCQLVMGPWSSVCKAKKPECEFLWCELNQSSCLHKNMAWAEGTPCDGGRGQCYQNSCTTTLQLRVVNGGWGTWSTYSNCSRSCGGGIQESVRLCNNPIPENGGKYCTGKRTKYRSCNTEYCTNIDERDFRNNQCQKYNGNNFQIQGLDPGVKWIAKYSGIAKVDRCALYCEVENFSSAYYKLSAKVIDGTKCDPTTYDRAGCDNHLASNKTLDVCGVCGGNNSTCFVIFEQINEPQIIIDNYNDLTVIPEGATQIEIELSEPDIYLALSDSNGNRILNANMQIANFGKEIPYGSTIIYYSGANDVHERIFSNGPLKEALRVDLLSRFAKYIRPNVRWRYIQPRQSSSNNNSTTNINNNNIFYSNNINKFENTIYQPANDEYRWSVGSWEPCSFKCNGTRSRKVSCRNDRLVDDIAPEYCSHILDRPASTEFCNVNCALRTIRKGLKPSRQTIACIFLCLTDSSPAMSTVKVTLLGSMGIGVSCSAKLCETMNHRRILVAGNHNKWKPQSSQHSPQNRHRHYTPPPSYPYPVEAPPTDKNLPKSWRTGTWTQCSVSCGNGTKKRYVSCRDTQGSIETEDKCAHLEMPAAVESCHTGVYCGEWRFGAWSECSQTCGEGQESRYVACVIISPDDEQVVGADDQCDPLLKPPSEQSCRLIQCSTNSNNKNIMNQDVWPSLISAGNPYIWIPGEWSQCSLTCGSGIQQRHVFCVDPLNQSYDDEYCSSSPKPLDIQSCNEIPCPQWVYGDWGPCEATCGPGVTQRRVRYCQFINGTIASSHYCPPSPASITVQQCILPECPPTGHDFSRLLFVERDGGGGINEGGDRRHPSAVAGPRSRARGRPRWFKQPWSQCSTTCGKGEQTRQIKCSHVSTNETVNSRLCKHARKPKNSRECKGNPFCSSVRWVVGKWSQCSKTCNKGFQSRSVRCVERSSNKQLSIEECTHAEMPDERRECSEKVCPYVWFASDWTQCSTSCGPGVQKRTISCRAVTIEGWLIQGHHNITYCDPQLRPRMERTCMNRVCNDGKNYHWKAEDWRECSVTCGSGSQQRRVYCVDSREVRVTSEHCNRLSPPDINKPCFMPHCYSTSCSHLKTNSLSRIDDDYVISIYCHDMNTDNPKEFISLSGNPEENFSEIFPDRLTNPGACPRNGNRSLAGCSDCLLPTAYQQSGLTKFTKLRLNISSLQVITNDFTFATTSGLKSIPYATAGDCYSKSNNCAQEGQRVQGRCGGHCGKCSPARKNRLQLKLNDE</sequence>
<evidence type="ECO:0000256" key="4">
    <source>
        <dbReference type="ARBA" id="ARBA00022729"/>
    </source>
</evidence>
<dbReference type="HOGENOM" id="CLU_000660_0_1_1"/>
<dbReference type="GO" id="GO:0004222">
    <property type="term" value="F:metalloendopeptidase activity"/>
    <property type="evidence" value="ECO:0000318"/>
    <property type="project" value="GO_Central"/>
</dbReference>
<evidence type="ECO:0000259" key="14">
    <source>
        <dbReference type="PROSITE" id="PS51046"/>
    </source>
</evidence>
<dbReference type="RefSeq" id="XP_009025402.1">
    <property type="nucleotide sequence ID" value="XM_009027154.1"/>
</dbReference>
<dbReference type="Pfam" id="PF00090">
    <property type="entry name" value="TSP_1"/>
    <property type="match status" value="1"/>
</dbReference>
<protein>
    <recommendedName>
        <fullName evidence="14">GON domain-containing protein</fullName>
    </recommendedName>
</protein>
<evidence type="ECO:0000256" key="11">
    <source>
        <dbReference type="PIRSR" id="PIRSR613273-2"/>
    </source>
</evidence>
<dbReference type="InterPro" id="IPR013273">
    <property type="entry name" value="ADAMTS/ADAMTS-like"/>
</dbReference>
<dbReference type="Gene3D" id="2.20.100.10">
    <property type="entry name" value="Thrombospondin type-1 (TSP1) repeat"/>
    <property type="match status" value="9"/>
</dbReference>
<dbReference type="EnsemblMetazoa" id="HelroT163212">
    <property type="protein sequence ID" value="HelroP163212"/>
    <property type="gene ID" value="HelroG163212"/>
</dbReference>
<feature type="disulfide bond" evidence="12">
    <location>
        <begin position="116"/>
        <end position="128"/>
    </location>
</feature>
<dbReference type="GO" id="GO:0006508">
    <property type="term" value="P:proteolysis"/>
    <property type="evidence" value="ECO:0000318"/>
    <property type="project" value="GO_Central"/>
</dbReference>
<feature type="disulfide bond" evidence="12">
    <location>
        <begin position="165"/>
        <end position="177"/>
    </location>
</feature>
<feature type="binding site" evidence="11">
    <location>
        <position position="37"/>
    </location>
    <ligand>
        <name>Zn(2+)</name>
        <dbReference type="ChEBI" id="CHEBI:29105"/>
        <note>catalytic</note>
    </ligand>
</feature>
<feature type="region of interest" description="Disordered" evidence="13">
    <location>
        <begin position="885"/>
        <end position="909"/>
    </location>
</feature>
<dbReference type="GO" id="GO:0030198">
    <property type="term" value="P:extracellular matrix organization"/>
    <property type="evidence" value="ECO:0000318"/>
    <property type="project" value="GO_Central"/>
</dbReference>
<evidence type="ECO:0000313" key="16">
    <source>
        <dbReference type="EnsemblMetazoa" id="HelroP163212"/>
    </source>
</evidence>
<reference evidence="15 17" key="2">
    <citation type="journal article" date="2013" name="Nature">
        <title>Insights into bilaterian evolution from three spiralian genomes.</title>
        <authorList>
            <person name="Simakov O."/>
            <person name="Marletaz F."/>
            <person name="Cho S.J."/>
            <person name="Edsinger-Gonzales E."/>
            <person name="Havlak P."/>
            <person name="Hellsten U."/>
            <person name="Kuo D.H."/>
            <person name="Larsson T."/>
            <person name="Lv J."/>
            <person name="Arendt D."/>
            <person name="Savage R."/>
            <person name="Osoegawa K."/>
            <person name="de Jong P."/>
            <person name="Grimwood J."/>
            <person name="Chapman J.A."/>
            <person name="Shapiro H."/>
            <person name="Aerts A."/>
            <person name="Otillar R.P."/>
            <person name="Terry A.Y."/>
            <person name="Boore J.L."/>
            <person name="Grigoriev I.V."/>
            <person name="Lindberg D.R."/>
            <person name="Seaver E.C."/>
            <person name="Weisblat D.A."/>
            <person name="Putnam N.H."/>
            <person name="Rokhsar D.S."/>
        </authorList>
    </citation>
    <scope>NUCLEOTIDE SEQUENCE</scope>
</reference>
<feature type="domain" description="GON" evidence="14">
    <location>
        <begin position="1146"/>
        <end position="1316"/>
    </location>
</feature>
<evidence type="ECO:0000256" key="5">
    <source>
        <dbReference type="ARBA" id="ARBA00022737"/>
    </source>
</evidence>
<dbReference type="SUPFAM" id="SSF55486">
    <property type="entry name" value="Metalloproteases ('zincins'), catalytic domain"/>
    <property type="match status" value="1"/>
</dbReference>
<dbReference type="EMBL" id="AMQM01001346">
    <property type="status" value="NOT_ANNOTATED_CDS"/>
    <property type="molecule type" value="Genomic_DNA"/>
</dbReference>
<keyword evidence="3 11" id="KW-0479">Metal-binding</keyword>
<name>T1ETT2_HELRO</name>
<dbReference type="EMBL" id="KB097495">
    <property type="protein sequence ID" value="ESN96178.1"/>
    <property type="molecule type" value="Genomic_DNA"/>
</dbReference>
<dbReference type="OMA" id="RWITEDV"/>
<keyword evidence="17" id="KW-1185">Reference proteome</keyword>
<dbReference type="InterPro" id="IPR050439">
    <property type="entry name" value="ADAMTS_ADAMTS-like"/>
</dbReference>
<feature type="active site" evidence="10">
    <location>
        <position position="28"/>
    </location>
</feature>